<dbReference type="Proteomes" id="UP001234585">
    <property type="component" value="Chromosome"/>
</dbReference>
<dbReference type="EMBL" id="CP132302">
    <property type="protein sequence ID" value="WLR99018.1"/>
    <property type="molecule type" value="Genomic_DNA"/>
</dbReference>
<protein>
    <submittedName>
        <fullName evidence="1">HutD family protein</fullName>
    </submittedName>
</protein>
<dbReference type="PANTHER" id="PTHR37943:SF1">
    <property type="entry name" value="PROTEIN VES"/>
    <property type="match status" value="1"/>
</dbReference>
<dbReference type="Pfam" id="PF05962">
    <property type="entry name" value="HutD"/>
    <property type="match status" value="1"/>
</dbReference>
<reference evidence="1 2" key="1">
    <citation type="submission" date="2023-08" db="EMBL/GenBank/DDBJ databases">
        <title>Pathogen: clinical or host-associated sample.</title>
        <authorList>
            <person name="Hergert J."/>
            <person name="Casey R."/>
            <person name="Wagner J."/>
            <person name="Young E.L."/>
            <person name="Oakeson K.F."/>
        </authorList>
    </citation>
    <scope>NUCLEOTIDE SEQUENCE [LARGE SCALE GENOMIC DNA]</scope>
    <source>
        <strain evidence="1 2">1760953</strain>
    </source>
</reference>
<name>A0AA50H709_9HYPH</name>
<keyword evidence="2" id="KW-1185">Reference proteome</keyword>
<organism evidence="1 2">
    <name type="scientific">Shinella sumterensis</name>
    <dbReference type="NCBI Taxonomy" id="1967501"/>
    <lineage>
        <taxon>Bacteria</taxon>
        <taxon>Pseudomonadati</taxon>
        <taxon>Pseudomonadota</taxon>
        <taxon>Alphaproteobacteria</taxon>
        <taxon>Hyphomicrobiales</taxon>
        <taxon>Rhizobiaceae</taxon>
        <taxon>Shinella</taxon>
    </lineage>
</organism>
<evidence type="ECO:0000313" key="2">
    <source>
        <dbReference type="Proteomes" id="UP001234585"/>
    </source>
</evidence>
<dbReference type="PANTHER" id="PTHR37943">
    <property type="entry name" value="PROTEIN VES"/>
    <property type="match status" value="1"/>
</dbReference>
<gene>
    <name evidence="1" type="ORF">Q9313_08365</name>
</gene>
<dbReference type="Gene3D" id="2.60.120.10">
    <property type="entry name" value="Jelly Rolls"/>
    <property type="match status" value="1"/>
</dbReference>
<sequence length="195" mass="20624">MRLLRNADHRRMPWKNGGGETVEVIVHPHGAGLSDFGWRVSMATVASDGPFSLFPGIDRTLAVLSGDGMALSIEGVGDRLLTPASQPLSFPADASTTARLTGGPITDLNVMTRRGHFSHTLSRHAVNGSLRLPAASGTRLLMALDTLGLATPDGLIGLQPLDALLLDDNMQIEMIPVSNEAAFYDICILPTVSSA</sequence>
<accession>A0AA50H709</accession>
<dbReference type="InterPro" id="IPR011051">
    <property type="entry name" value="RmlC_Cupin_sf"/>
</dbReference>
<dbReference type="InterPro" id="IPR014710">
    <property type="entry name" value="RmlC-like_jellyroll"/>
</dbReference>
<evidence type="ECO:0000313" key="1">
    <source>
        <dbReference type="EMBL" id="WLR99018.1"/>
    </source>
</evidence>
<proteinExistence type="predicted"/>
<dbReference type="SUPFAM" id="SSF51182">
    <property type="entry name" value="RmlC-like cupins"/>
    <property type="match status" value="1"/>
</dbReference>
<dbReference type="AlphaFoldDB" id="A0AA50H709"/>
<dbReference type="CDD" id="cd20293">
    <property type="entry name" value="cupin_HutD_N"/>
    <property type="match status" value="1"/>
</dbReference>
<dbReference type="InterPro" id="IPR010282">
    <property type="entry name" value="Uncharacterised_HutD/Ves"/>
</dbReference>
<dbReference type="RefSeq" id="WP_306038543.1">
    <property type="nucleotide sequence ID" value="NZ_CP132302.1"/>
</dbReference>